<protein>
    <submittedName>
        <fullName evidence="1">Uncharacterized protein</fullName>
    </submittedName>
</protein>
<organism evidence="1 2">
    <name type="scientific">Prochlorococcus marinus (strain NATL1A)</name>
    <dbReference type="NCBI Taxonomy" id="167555"/>
    <lineage>
        <taxon>Bacteria</taxon>
        <taxon>Bacillati</taxon>
        <taxon>Cyanobacteriota</taxon>
        <taxon>Cyanophyceae</taxon>
        <taxon>Synechococcales</taxon>
        <taxon>Prochlorococcaceae</taxon>
        <taxon>Prochlorococcus</taxon>
    </lineage>
</organism>
<sequence>MSWGHWPPFLLIQLKKLKQETPLEIPITKGVIKLTRTI</sequence>
<dbReference type="KEGG" id="pme:NATL1_13751"/>
<dbReference type="HOGENOM" id="CLU_3331538_0_0_3"/>
<evidence type="ECO:0000313" key="2">
    <source>
        <dbReference type="Proteomes" id="UP000002592"/>
    </source>
</evidence>
<dbReference type="EMBL" id="CP000553">
    <property type="protein sequence ID" value="ABM75933.1"/>
    <property type="molecule type" value="Genomic_DNA"/>
</dbReference>
<gene>
    <name evidence="1" type="ordered locus">NATL1_13751</name>
</gene>
<dbReference type="Proteomes" id="UP000002592">
    <property type="component" value="Chromosome"/>
</dbReference>
<dbReference type="AlphaFoldDB" id="A2C373"/>
<name>A2C373_PROM1</name>
<proteinExistence type="predicted"/>
<accession>A2C373</accession>
<reference evidence="2" key="1">
    <citation type="journal article" date="2007" name="PLoS Genet.">
        <title>Patterns and implications of gene gain and loss in the evolution of Prochlorococcus.</title>
        <authorList>
            <person name="Kettler G.C."/>
            <person name="Martiny A.C."/>
            <person name="Huang K."/>
            <person name="Zucker J."/>
            <person name="Coleman M.L."/>
            <person name="Rodrigue S."/>
            <person name="Chen F."/>
            <person name="Lapidus A."/>
            <person name="Ferriera S."/>
            <person name="Johnson J."/>
            <person name="Steglich C."/>
            <person name="Church G.M."/>
            <person name="Richardson P."/>
            <person name="Chisholm S.W."/>
        </authorList>
    </citation>
    <scope>NUCLEOTIDE SEQUENCE [LARGE SCALE GENOMIC DNA]</scope>
    <source>
        <strain evidence="2">NATL1A</strain>
    </source>
</reference>
<evidence type="ECO:0000313" key="1">
    <source>
        <dbReference type="EMBL" id="ABM75933.1"/>
    </source>
</evidence>